<evidence type="ECO:0000313" key="1">
    <source>
        <dbReference type="EMBL" id="VDH03803.1"/>
    </source>
</evidence>
<dbReference type="AlphaFoldDB" id="A0A7Z8YN20"/>
<dbReference type="RefSeq" id="WP_125151105.1">
    <property type="nucleotide sequence ID" value="NZ_UYIV01000001.1"/>
</dbReference>
<dbReference type="EMBL" id="UYIV01000001">
    <property type="protein sequence ID" value="VDH03803.1"/>
    <property type="molecule type" value="Genomic_DNA"/>
</dbReference>
<evidence type="ECO:0000313" key="2">
    <source>
        <dbReference type="Proteomes" id="UP000270205"/>
    </source>
</evidence>
<proteinExistence type="predicted"/>
<name>A0A7Z8YN20_9FLAO</name>
<reference evidence="1 2" key="1">
    <citation type="submission" date="2018-11" db="EMBL/GenBank/DDBJ databases">
        <authorList>
            <consortium name="Pathogen Informatics"/>
        </authorList>
    </citation>
    <scope>NUCLEOTIDE SEQUENCE [LARGE SCALE GENOMIC DNA]</scope>
    <source>
        <strain evidence="1 2">NCTC12929</strain>
    </source>
</reference>
<gene>
    <name evidence="1" type="ORF">NCTC12929_01114</name>
</gene>
<organism evidence="1 2">
    <name type="scientific">Bergeyella zoohelcum</name>
    <dbReference type="NCBI Taxonomy" id="1015"/>
    <lineage>
        <taxon>Bacteria</taxon>
        <taxon>Pseudomonadati</taxon>
        <taxon>Bacteroidota</taxon>
        <taxon>Flavobacteriia</taxon>
        <taxon>Flavobacteriales</taxon>
        <taxon>Weeksellaceae</taxon>
        <taxon>Bergeyella</taxon>
    </lineage>
</organism>
<comment type="caution">
    <text evidence="1">The sequence shown here is derived from an EMBL/GenBank/DDBJ whole genome shotgun (WGS) entry which is preliminary data.</text>
</comment>
<dbReference type="Proteomes" id="UP000270205">
    <property type="component" value="Unassembled WGS sequence"/>
</dbReference>
<protein>
    <submittedName>
        <fullName evidence="1">Uncharacterized protein</fullName>
    </submittedName>
</protein>
<sequence length="64" mass="7516">MRKFLLSIMMLTGVGLGFAKGLPVNQERKLDAEFVSKTPVKVETFRFDTKEEMEKFLEARCFYY</sequence>
<accession>A0A7Z8YN20</accession>